<evidence type="ECO:0000256" key="1">
    <source>
        <dbReference type="SAM" id="Phobius"/>
    </source>
</evidence>
<reference evidence="2 3" key="1">
    <citation type="submission" date="2016-11" db="EMBL/GenBank/DDBJ databases">
        <authorList>
            <person name="Jaros S."/>
            <person name="Januszkiewicz K."/>
            <person name="Wedrychowicz H."/>
        </authorList>
    </citation>
    <scope>NUCLEOTIDE SEQUENCE [LARGE SCALE GENOMIC DNA]</scope>
</reference>
<organism evidence="2 3">
    <name type="scientific">Microbotryum silenes-dioicae</name>
    <dbReference type="NCBI Taxonomy" id="796604"/>
    <lineage>
        <taxon>Eukaryota</taxon>
        <taxon>Fungi</taxon>
        <taxon>Dikarya</taxon>
        <taxon>Basidiomycota</taxon>
        <taxon>Pucciniomycotina</taxon>
        <taxon>Microbotryomycetes</taxon>
        <taxon>Microbotryales</taxon>
        <taxon>Microbotryaceae</taxon>
        <taxon>Microbotryum</taxon>
    </lineage>
</organism>
<feature type="transmembrane region" description="Helical" evidence="1">
    <location>
        <begin position="27"/>
        <end position="46"/>
    </location>
</feature>
<keyword evidence="1" id="KW-0472">Membrane</keyword>
<evidence type="ECO:0000313" key="2">
    <source>
        <dbReference type="EMBL" id="SGY80281.1"/>
    </source>
</evidence>
<keyword evidence="3" id="KW-1185">Reference proteome</keyword>
<dbReference type="AlphaFoldDB" id="A0A2X0N6R4"/>
<dbReference type="Proteomes" id="UP000249464">
    <property type="component" value="Unassembled WGS sequence"/>
</dbReference>
<accession>A0A2X0N6R4</accession>
<keyword evidence="1" id="KW-1133">Transmembrane helix</keyword>
<proteinExistence type="predicted"/>
<gene>
    <name evidence="2" type="primary">BQ5605_C008g05347</name>
    <name evidence="2" type="ORF">BQ5605_C008G05347</name>
</gene>
<dbReference type="EMBL" id="FQNC01000048">
    <property type="protein sequence ID" value="SGY80281.1"/>
    <property type="molecule type" value="Genomic_DNA"/>
</dbReference>
<protein>
    <submittedName>
        <fullName evidence="2">BQ5605_C008g05347 protein</fullName>
    </submittedName>
</protein>
<evidence type="ECO:0000313" key="3">
    <source>
        <dbReference type="Proteomes" id="UP000249464"/>
    </source>
</evidence>
<sequence>MATDDHISLVVAIGVERIIVTTTATTVVPIITILLILVGIIIIIIIRNDHSTDSPFFMSSGWRVALRVAGLVPIYAMDLLEPITETEFEGLRASIQESKGRLVSL</sequence>
<name>A0A2X0N6R4_9BASI</name>
<keyword evidence="1" id="KW-0812">Transmembrane</keyword>